<name>D1AJH4_SEBTE</name>
<sequence>MDQNAVKTPYNIEAEEALLGSIFIKPDVLSEIIELVTEDDFYKNNYKIIFMEMKEIYRSSAVIDSLLLINSLNRKGVLEDIGGEQLIYDLTEAVPTAANAKMYAQIIRDNAVQRKLIDTGSKIVEMAYKGYDDVQTMLDKSESMIFKIAEFKQKKDVITLKELANLELERMEKMPKGSGITGISSGFTDFDSMTSGFHGSDLLILAARPAMGKTAFALNLALNIARQNKSVLVFSLEMSNVQLYQRLLAMETRIPLTKLREARLSETEWAALANGVGKLADLPFYISDAPGINVLEIKAIARRLRAEGKLDAIVIDYLQLITGTDGGRKSREQEISEISRSLKIIAKELDIPVITLSQLSRAPELRADKRPMLSDLRESGAIEQDADIVLFLYRDEYYNEQNRGEGGESTPNPEPAVVNNIPVTEVIIGKQRNGPVGTVKIGFLKEQQRFVNITFRTD</sequence>
<reference evidence="15" key="1">
    <citation type="submission" date="2009-09" db="EMBL/GenBank/DDBJ databases">
        <title>The complete chromosome of Sebaldella termitidis ATCC 33386.</title>
        <authorList>
            <consortium name="US DOE Joint Genome Institute (JGI-PGF)"/>
            <person name="Lucas S."/>
            <person name="Copeland A."/>
            <person name="Lapidus A."/>
            <person name="Glavina del Rio T."/>
            <person name="Dalin E."/>
            <person name="Tice H."/>
            <person name="Bruce D."/>
            <person name="Goodwin L."/>
            <person name="Pitluck S."/>
            <person name="Kyrpides N."/>
            <person name="Mavromatis K."/>
            <person name="Ivanova N."/>
            <person name="Mikhailova N."/>
            <person name="Sims D."/>
            <person name="Meincke L."/>
            <person name="Brettin T."/>
            <person name="Detter J.C."/>
            <person name="Han C."/>
            <person name="Larimer F."/>
            <person name="Land M."/>
            <person name="Hauser L."/>
            <person name="Markowitz V."/>
            <person name="Cheng J.F."/>
            <person name="Hugenholtz P."/>
            <person name="Woyke T."/>
            <person name="Wu D."/>
            <person name="Eisen J.A."/>
        </authorList>
    </citation>
    <scope>NUCLEOTIDE SEQUENCE [LARGE SCALE GENOMIC DNA]</scope>
    <source>
        <strain evidence="15">ATCC 33386 / NCTC 11300</strain>
    </source>
</reference>
<dbReference type="Proteomes" id="UP000000845">
    <property type="component" value="Chromosome"/>
</dbReference>
<dbReference type="Gene3D" id="1.10.860.10">
    <property type="entry name" value="DNAb Helicase, Chain A"/>
    <property type="match status" value="1"/>
</dbReference>
<dbReference type="InterPro" id="IPR007694">
    <property type="entry name" value="DNA_helicase_DnaB-like_C"/>
</dbReference>
<evidence type="ECO:0000256" key="6">
    <source>
        <dbReference type="ARBA" id="ARBA00022806"/>
    </source>
</evidence>
<evidence type="ECO:0000256" key="4">
    <source>
        <dbReference type="ARBA" id="ARBA00022741"/>
    </source>
</evidence>
<comment type="function">
    <text evidence="12">The main replicative DNA helicase, it participates in initiation and elongation during chromosome replication. Travels ahead of the DNA replisome, separating dsDNA into templates for DNA synthesis. A processive ATP-dependent 5'-3' DNA helicase it has DNA-dependent ATPase activity.</text>
</comment>
<dbReference type="KEGG" id="str:Sterm_2007"/>
<dbReference type="InterPro" id="IPR027417">
    <property type="entry name" value="P-loop_NTPase"/>
</dbReference>
<dbReference type="GO" id="GO:0016887">
    <property type="term" value="F:ATP hydrolysis activity"/>
    <property type="evidence" value="ECO:0007669"/>
    <property type="project" value="RHEA"/>
</dbReference>
<dbReference type="InterPro" id="IPR016136">
    <property type="entry name" value="DNA_helicase_N/primase_C"/>
</dbReference>
<keyword evidence="15" id="KW-1185">Reference proteome</keyword>
<dbReference type="EMBL" id="CP001739">
    <property type="protein sequence ID" value="ACZ08862.1"/>
    <property type="molecule type" value="Genomic_DNA"/>
</dbReference>
<dbReference type="InterPro" id="IPR036185">
    <property type="entry name" value="DNA_heli_DnaB-like_N_sf"/>
</dbReference>
<evidence type="ECO:0000259" key="13">
    <source>
        <dbReference type="PROSITE" id="PS51199"/>
    </source>
</evidence>
<feature type="domain" description="SF4 helicase" evidence="13">
    <location>
        <begin position="176"/>
        <end position="457"/>
    </location>
</feature>
<dbReference type="PANTHER" id="PTHR30153">
    <property type="entry name" value="REPLICATIVE DNA HELICASE DNAB"/>
    <property type="match status" value="1"/>
</dbReference>
<keyword evidence="4 12" id="KW-0547">Nucleotide-binding</keyword>
<gene>
    <name evidence="14" type="ordered locus">Sterm_2007</name>
</gene>
<evidence type="ECO:0000256" key="11">
    <source>
        <dbReference type="NCBIfam" id="TIGR00665"/>
    </source>
</evidence>
<evidence type="ECO:0000256" key="10">
    <source>
        <dbReference type="ARBA" id="ARBA00048954"/>
    </source>
</evidence>
<dbReference type="STRING" id="526218.Sterm_2007"/>
<evidence type="ECO:0000256" key="1">
    <source>
        <dbReference type="ARBA" id="ARBA00008428"/>
    </source>
</evidence>
<organism evidence="14 15">
    <name type="scientific">Sebaldella termitidis (strain ATCC 33386 / NCTC 11300)</name>
    <dbReference type="NCBI Taxonomy" id="526218"/>
    <lineage>
        <taxon>Bacteria</taxon>
        <taxon>Fusobacteriati</taxon>
        <taxon>Fusobacteriota</taxon>
        <taxon>Fusobacteriia</taxon>
        <taxon>Fusobacteriales</taxon>
        <taxon>Leptotrichiaceae</taxon>
        <taxon>Sebaldella</taxon>
    </lineage>
</organism>
<dbReference type="eggNOG" id="COG0305">
    <property type="taxonomic scope" value="Bacteria"/>
</dbReference>
<evidence type="ECO:0000313" key="14">
    <source>
        <dbReference type="EMBL" id="ACZ08862.1"/>
    </source>
</evidence>
<dbReference type="EC" id="5.6.2.3" evidence="11 12"/>
<keyword evidence="3 12" id="KW-0235">DNA replication</keyword>
<keyword evidence="6 12" id="KW-0347">Helicase</keyword>
<keyword evidence="8 12" id="KW-0238">DNA-binding</keyword>
<keyword evidence="9" id="KW-0413">Isomerase</keyword>
<dbReference type="InterPro" id="IPR007692">
    <property type="entry name" value="DNA_helicase_DnaB"/>
</dbReference>
<keyword evidence="7 12" id="KW-0067">ATP-binding</keyword>
<dbReference type="GO" id="GO:0043139">
    <property type="term" value="F:5'-3' DNA helicase activity"/>
    <property type="evidence" value="ECO:0007669"/>
    <property type="project" value="UniProtKB-EC"/>
</dbReference>
<evidence type="ECO:0000256" key="9">
    <source>
        <dbReference type="ARBA" id="ARBA00023235"/>
    </source>
</evidence>
<dbReference type="GO" id="GO:0005829">
    <property type="term" value="C:cytosol"/>
    <property type="evidence" value="ECO:0007669"/>
    <property type="project" value="TreeGrafter"/>
</dbReference>
<evidence type="ECO:0000256" key="7">
    <source>
        <dbReference type="ARBA" id="ARBA00022840"/>
    </source>
</evidence>
<keyword evidence="5 12" id="KW-0378">Hydrolase</keyword>
<dbReference type="SUPFAM" id="SSF52540">
    <property type="entry name" value="P-loop containing nucleoside triphosphate hydrolases"/>
    <property type="match status" value="1"/>
</dbReference>
<dbReference type="Pfam" id="PF03796">
    <property type="entry name" value="DnaB_C"/>
    <property type="match status" value="1"/>
</dbReference>
<dbReference type="GO" id="GO:0006269">
    <property type="term" value="P:DNA replication, synthesis of primer"/>
    <property type="evidence" value="ECO:0007669"/>
    <property type="project" value="UniProtKB-UniRule"/>
</dbReference>
<reference evidence="14 15" key="2">
    <citation type="journal article" date="2010" name="Stand. Genomic Sci.">
        <title>Complete genome sequence of Sebaldella termitidis type strain (NCTC 11300).</title>
        <authorList>
            <person name="Harmon-Smith M."/>
            <person name="Celia L."/>
            <person name="Chertkov O."/>
            <person name="Lapidus A."/>
            <person name="Copeland A."/>
            <person name="Glavina Del Rio T."/>
            <person name="Nolan M."/>
            <person name="Lucas S."/>
            <person name="Tice H."/>
            <person name="Cheng J.F."/>
            <person name="Han C."/>
            <person name="Detter J.C."/>
            <person name="Bruce D."/>
            <person name="Goodwin L."/>
            <person name="Pitluck S."/>
            <person name="Pati A."/>
            <person name="Liolios K."/>
            <person name="Ivanova N."/>
            <person name="Mavromatis K."/>
            <person name="Mikhailova N."/>
            <person name="Chen A."/>
            <person name="Palaniappan K."/>
            <person name="Land M."/>
            <person name="Hauser L."/>
            <person name="Chang Y.J."/>
            <person name="Jeffries C.D."/>
            <person name="Brettin T."/>
            <person name="Goker M."/>
            <person name="Beck B."/>
            <person name="Bristow J."/>
            <person name="Eisen J.A."/>
            <person name="Markowitz V."/>
            <person name="Hugenholtz P."/>
            <person name="Kyrpides N.C."/>
            <person name="Klenk H.P."/>
            <person name="Chen F."/>
        </authorList>
    </citation>
    <scope>NUCLEOTIDE SEQUENCE [LARGE SCALE GENOMIC DNA]</scope>
    <source>
        <strain evidence="15">ATCC 33386 / NCTC 11300</strain>
    </source>
</reference>
<accession>D1AJH4</accession>
<evidence type="ECO:0000256" key="5">
    <source>
        <dbReference type="ARBA" id="ARBA00022801"/>
    </source>
</evidence>
<dbReference type="PROSITE" id="PS51199">
    <property type="entry name" value="SF4_HELICASE"/>
    <property type="match status" value="1"/>
</dbReference>
<dbReference type="CDD" id="cd00984">
    <property type="entry name" value="DnaB_C"/>
    <property type="match status" value="1"/>
</dbReference>
<dbReference type="GO" id="GO:0003677">
    <property type="term" value="F:DNA binding"/>
    <property type="evidence" value="ECO:0007669"/>
    <property type="project" value="UniProtKB-UniRule"/>
</dbReference>
<dbReference type="RefSeq" id="WP_012861456.1">
    <property type="nucleotide sequence ID" value="NC_013517.1"/>
</dbReference>
<dbReference type="InterPro" id="IPR007693">
    <property type="entry name" value="DNA_helicase_DnaB-like_N"/>
</dbReference>
<proteinExistence type="inferred from homology"/>
<comment type="catalytic activity">
    <reaction evidence="10 12">
        <text>ATP + H2O = ADP + phosphate + H(+)</text>
        <dbReference type="Rhea" id="RHEA:13065"/>
        <dbReference type="ChEBI" id="CHEBI:15377"/>
        <dbReference type="ChEBI" id="CHEBI:15378"/>
        <dbReference type="ChEBI" id="CHEBI:30616"/>
        <dbReference type="ChEBI" id="CHEBI:43474"/>
        <dbReference type="ChEBI" id="CHEBI:456216"/>
        <dbReference type="EC" id="5.6.2.3"/>
    </reaction>
</comment>
<evidence type="ECO:0000256" key="3">
    <source>
        <dbReference type="ARBA" id="ARBA00022705"/>
    </source>
</evidence>
<evidence type="ECO:0000256" key="12">
    <source>
        <dbReference type="RuleBase" id="RU362085"/>
    </source>
</evidence>
<dbReference type="GO" id="GO:0005524">
    <property type="term" value="F:ATP binding"/>
    <property type="evidence" value="ECO:0007669"/>
    <property type="project" value="UniProtKB-UniRule"/>
</dbReference>
<dbReference type="Gene3D" id="3.40.50.300">
    <property type="entry name" value="P-loop containing nucleotide triphosphate hydrolases"/>
    <property type="match status" value="1"/>
</dbReference>
<dbReference type="AlphaFoldDB" id="D1AJH4"/>
<dbReference type="FunFam" id="3.40.50.300:FF:001761">
    <property type="entry name" value="Replicative DNA helicase"/>
    <property type="match status" value="1"/>
</dbReference>
<keyword evidence="2 12" id="KW-0639">Primosome</keyword>
<comment type="similarity">
    <text evidence="1 12">Belongs to the helicase family. DnaB subfamily.</text>
</comment>
<evidence type="ECO:0000256" key="8">
    <source>
        <dbReference type="ARBA" id="ARBA00023125"/>
    </source>
</evidence>
<dbReference type="GO" id="GO:1990077">
    <property type="term" value="C:primosome complex"/>
    <property type="evidence" value="ECO:0007669"/>
    <property type="project" value="UniProtKB-UniRule"/>
</dbReference>
<protein>
    <recommendedName>
        <fullName evidence="11 12">Replicative DNA helicase</fullName>
        <ecNumber evidence="11 12">5.6.2.3</ecNumber>
    </recommendedName>
</protein>
<dbReference type="NCBIfam" id="TIGR00665">
    <property type="entry name" value="DnaB"/>
    <property type="match status" value="1"/>
</dbReference>
<dbReference type="HOGENOM" id="CLU_005373_0_0_0"/>
<evidence type="ECO:0000256" key="2">
    <source>
        <dbReference type="ARBA" id="ARBA00022515"/>
    </source>
</evidence>
<dbReference type="PANTHER" id="PTHR30153:SF2">
    <property type="entry name" value="REPLICATIVE DNA HELICASE"/>
    <property type="match status" value="1"/>
</dbReference>
<dbReference type="SUPFAM" id="SSF48024">
    <property type="entry name" value="N-terminal domain of DnaB helicase"/>
    <property type="match status" value="1"/>
</dbReference>
<evidence type="ECO:0000313" key="15">
    <source>
        <dbReference type="Proteomes" id="UP000000845"/>
    </source>
</evidence>
<dbReference type="Pfam" id="PF00772">
    <property type="entry name" value="DnaB"/>
    <property type="match status" value="1"/>
</dbReference>